<gene>
    <name evidence="2" type="ORF">UT67_C0004G0007</name>
</gene>
<name>A0A0G0Q4F1_9BACT</name>
<evidence type="ECO:0000313" key="3">
    <source>
        <dbReference type="Proteomes" id="UP000034855"/>
    </source>
</evidence>
<evidence type="ECO:0000259" key="1">
    <source>
        <dbReference type="Pfam" id="PF06114"/>
    </source>
</evidence>
<dbReference type="EMBL" id="LBXR01000004">
    <property type="protein sequence ID" value="KKR35018.1"/>
    <property type="molecule type" value="Genomic_DNA"/>
</dbReference>
<comment type="caution">
    <text evidence="2">The sequence shown here is derived from an EMBL/GenBank/DDBJ whole genome shotgun (WGS) entry which is preliminary data.</text>
</comment>
<dbReference type="PANTHER" id="PTHR43236">
    <property type="entry name" value="ANTITOXIN HIGA1"/>
    <property type="match status" value="1"/>
</dbReference>
<dbReference type="CDD" id="cd00093">
    <property type="entry name" value="HTH_XRE"/>
    <property type="match status" value="1"/>
</dbReference>
<organism evidence="2 3">
    <name type="scientific">Candidatus Magasanikbacteria bacterium GW2011_GWA2_40_10</name>
    <dbReference type="NCBI Taxonomy" id="1619037"/>
    <lineage>
        <taxon>Bacteria</taxon>
        <taxon>Candidatus Magasanikiibacteriota</taxon>
    </lineage>
</organism>
<dbReference type="InterPro" id="IPR001387">
    <property type="entry name" value="Cro/C1-type_HTH"/>
</dbReference>
<proteinExistence type="predicted"/>
<dbReference type="STRING" id="1619037.UT67_C0004G0007"/>
<dbReference type="Gene3D" id="1.10.10.2910">
    <property type="match status" value="1"/>
</dbReference>
<dbReference type="InterPro" id="IPR052345">
    <property type="entry name" value="Rad_response_metalloprotease"/>
</dbReference>
<dbReference type="InterPro" id="IPR010359">
    <property type="entry name" value="IrrE_HExxH"/>
</dbReference>
<accession>A0A0G0Q4F1</accession>
<sequence length="216" mass="24844">MKKKEHNDASLKVKKEIASNIKRIRRSLRNFLTGEAVAEKLNVSRVAYTQMENGKNHKDFLIESVPVPVEAIAKKMGIEISYAPSADYFGILIRKSDGNVLMGINNSESVQRMRFTIAHELCHYFFDKKDYVIVDYRNKIHSSQKPDKEKIADFFAANLLMPKSLIRIDFKEATKDGIFFEDNLSGMADKYQVSKEAMKYRLLNLQLIPAEVDIFN</sequence>
<feature type="domain" description="IrrE N-terminal-like" evidence="1">
    <location>
        <begin position="73"/>
        <end position="202"/>
    </location>
</feature>
<protein>
    <recommendedName>
        <fullName evidence="1">IrrE N-terminal-like domain-containing protein</fullName>
    </recommendedName>
</protein>
<evidence type="ECO:0000313" key="2">
    <source>
        <dbReference type="EMBL" id="KKR35018.1"/>
    </source>
</evidence>
<dbReference type="Pfam" id="PF06114">
    <property type="entry name" value="Peptidase_M78"/>
    <property type="match status" value="1"/>
</dbReference>
<reference evidence="2 3" key="1">
    <citation type="journal article" date="2015" name="Nature">
        <title>rRNA introns, odd ribosomes, and small enigmatic genomes across a large radiation of phyla.</title>
        <authorList>
            <person name="Brown C.T."/>
            <person name="Hug L.A."/>
            <person name="Thomas B.C."/>
            <person name="Sharon I."/>
            <person name="Castelle C.J."/>
            <person name="Singh A."/>
            <person name="Wilkins M.J."/>
            <person name="Williams K.H."/>
            <person name="Banfield J.F."/>
        </authorList>
    </citation>
    <scope>NUCLEOTIDE SEQUENCE [LARGE SCALE GENOMIC DNA]</scope>
</reference>
<dbReference type="PANTHER" id="PTHR43236:SF2">
    <property type="entry name" value="BLL0069 PROTEIN"/>
    <property type="match status" value="1"/>
</dbReference>
<dbReference type="Proteomes" id="UP000034855">
    <property type="component" value="Unassembled WGS sequence"/>
</dbReference>
<dbReference type="AlphaFoldDB" id="A0A0G0Q4F1"/>